<gene>
    <name evidence="8" type="ORF">GGQ66_003743</name>
</gene>
<proteinExistence type="inferred from homology"/>
<dbReference type="InterPro" id="IPR058627">
    <property type="entry name" value="MdtA-like_C"/>
</dbReference>
<feature type="domain" description="Multidrug resistance protein MdtA-like barrel-sandwich hybrid" evidence="5">
    <location>
        <begin position="97"/>
        <end position="215"/>
    </location>
</feature>
<dbReference type="Gene3D" id="1.10.287.470">
    <property type="entry name" value="Helix hairpin bin"/>
    <property type="match status" value="1"/>
</dbReference>
<organism evidence="8 9">
    <name type="scientific">Allorhizobium borbori</name>
    <dbReference type="NCBI Taxonomy" id="485907"/>
    <lineage>
        <taxon>Bacteria</taxon>
        <taxon>Pseudomonadati</taxon>
        <taxon>Pseudomonadota</taxon>
        <taxon>Alphaproteobacteria</taxon>
        <taxon>Hyphomicrobiales</taxon>
        <taxon>Rhizobiaceae</taxon>
        <taxon>Rhizobium/Agrobacterium group</taxon>
        <taxon>Allorhizobium</taxon>
    </lineage>
</organism>
<dbReference type="FunFam" id="2.40.30.170:FF:000010">
    <property type="entry name" value="Efflux RND transporter periplasmic adaptor subunit"/>
    <property type="match status" value="1"/>
</dbReference>
<keyword evidence="3" id="KW-0813">Transport</keyword>
<dbReference type="InterPro" id="IPR058792">
    <property type="entry name" value="Beta-barrel_RND_2"/>
</dbReference>
<dbReference type="GO" id="GO:0015562">
    <property type="term" value="F:efflux transmembrane transporter activity"/>
    <property type="evidence" value="ECO:0007669"/>
    <property type="project" value="TreeGrafter"/>
</dbReference>
<dbReference type="PROSITE" id="PS51318">
    <property type="entry name" value="TAT"/>
    <property type="match status" value="1"/>
</dbReference>
<dbReference type="Gene3D" id="2.40.420.20">
    <property type="match status" value="1"/>
</dbReference>
<evidence type="ECO:0000259" key="6">
    <source>
        <dbReference type="Pfam" id="PF25954"/>
    </source>
</evidence>
<dbReference type="Gene3D" id="2.40.30.170">
    <property type="match status" value="1"/>
</dbReference>
<evidence type="ECO:0000313" key="9">
    <source>
        <dbReference type="Proteomes" id="UP000584824"/>
    </source>
</evidence>
<comment type="similarity">
    <text evidence="2">Belongs to the membrane fusion protein (MFP) (TC 8.A.1) family.</text>
</comment>
<feature type="domain" description="Multidrug resistance protein MdtA-like C-terminal permuted SH3" evidence="7">
    <location>
        <begin position="314"/>
        <end position="366"/>
    </location>
</feature>
<dbReference type="Pfam" id="PF25967">
    <property type="entry name" value="RND-MFP_C"/>
    <property type="match status" value="1"/>
</dbReference>
<name>A0A7W6K4V5_9HYPH</name>
<dbReference type="SUPFAM" id="SSF111369">
    <property type="entry name" value="HlyD-like secretion proteins"/>
    <property type="match status" value="1"/>
</dbReference>
<evidence type="ECO:0000313" key="8">
    <source>
        <dbReference type="EMBL" id="MBB4105160.1"/>
    </source>
</evidence>
<dbReference type="Pfam" id="PF25954">
    <property type="entry name" value="Beta-barrel_RND_2"/>
    <property type="match status" value="1"/>
</dbReference>
<dbReference type="Gene3D" id="2.40.50.100">
    <property type="match status" value="2"/>
</dbReference>
<evidence type="ECO:0000256" key="3">
    <source>
        <dbReference type="ARBA" id="ARBA00022448"/>
    </source>
</evidence>
<evidence type="ECO:0000259" key="7">
    <source>
        <dbReference type="Pfam" id="PF25967"/>
    </source>
</evidence>
<sequence>MSLRRQILISLAVLVGGLCLWLFLSPAAPAVLARVGVPDGVIAVLPKSGDGAKPAEGAGQGGAQRGAGAPLVLTAAVIEDKINDRLSAIGTGEAIQSVAVTSQVVGPIAEVLVKSGDRVEKGALLARLDNAEQIIARDQAKVALRSATEKANAYGNMTSSMARLDVFNAKIAVETAELALETAELNLKRRDIVAPISGVAGIVTINPGDNVTTQTVIATVDDRSELLVDYWVPERFSNVLAIGQPVEASPVAQPGKVFPGEVAAIDNRIDQASRTLRVRARIPNVDDVLRAGMAFSVGMTFAGEAYPAVNPLSVQWDSNGSYIWRVNKDMKTEKVRVRIVQRNPDSVLVEADLKIGDPVVTEGLQRVREGGEVRLPGRESKTEGGTDRLAVKQ</sequence>
<dbReference type="GO" id="GO:1990281">
    <property type="term" value="C:efflux pump complex"/>
    <property type="evidence" value="ECO:0007669"/>
    <property type="project" value="TreeGrafter"/>
</dbReference>
<dbReference type="PANTHER" id="PTHR30469:SF11">
    <property type="entry name" value="BLL4320 PROTEIN"/>
    <property type="match status" value="1"/>
</dbReference>
<dbReference type="InterPro" id="IPR058625">
    <property type="entry name" value="MdtA-like_BSH"/>
</dbReference>
<dbReference type="NCBIfam" id="TIGR01730">
    <property type="entry name" value="RND_mfp"/>
    <property type="match status" value="1"/>
</dbReference>
<dbReference type="RefSeq" id="WP_183794384.1">
    <property type="nucleotide sequence ID" value="NZ_JACIDU010000017.1"/>
</dbReference>
<reference evidence="8 9" key="1">
    <citation type="submission" date="2020-08" db="EMBL/GenBank/DDBJ databases">
        <title>Genomic Encyclopedia of Type Strains, Phase IV (KMG-IV): sequencing the most valuable type-strain genomes for metagenomic binning, comparative biology and taxonomic classification.</title>
        <authorList>
            <person name="Goeker M."/>
        </authorList>
    </citation>
    <scope>NUCLEOTIDE SEQUENCE [LARGE SCALE GENOMIC DNA]</scope>
    <source>
        <strain evidence="8 9">DSM 26385</strain>
    </source>
</reference>
<evidence type="ECO:0000256" key="4">
    <source>
        <dbReference type="SAM" id="MobiDB-lite"/>
    </source>
</evidence>
<dbReference type="EMBL" id="JACIDU010000017">
    <property type="protein sequence ID" value="MBB4105160.1"/>
    <property type="molecule type" value="Genomic_DNA"/>
</dbReference>
<dbReference type="PANTHER" id="PTHR30469">
    <property type="entry name" value="MULTIDRUG RESISTANCE PROTEIN MDTA"/>
    <property type="match status" value="1"/>
</dbReference>
<feature type="region of interest" description="Disordered" evidence="4">
    <location>
        <begin position="372"/>
        <end position="393"/>
    </location>
</feature>
<dbReference type="InterPro" id="IPR006311">
    <property type="entry name" value="TAT_signal"/>
</dbReference>
<dbReference type="Pfam" id="PF25917">
    <property type="entry name" value="BSH_RND"/>
    <property type="match status" value="1"/>
</dbReference>
<accession>A0A7W6K4V5</accession>
<dbReference type="InterPro" id="IPR006143">
    <property type="entry name" value="RND_pump_MFP"/>
</dbReference>
<dbReference type="Proteomes" id="UP000584824">
    <property type="component" value="Unassembled WGS sequence"/>
</dbReference>
<keyword evidence="9" id="KW-1185">Reference proteome</keyword>
<evidence type="ECO:0000259" key="5">
    <source>
        <dbReference type="Pfam" id="PF25917"/>
    </source>
</evidence>
<evidence type="ECO:0000256" key="2">
    <source>
        <dbReference type="ARBA" id="ARBA00009477"/>
    </source>
</evidence>
<comment type="caution">
    <text evidence="8">The sequence shown here is derived from an EMBL/GenBank/DDBJ whole genome shotgun (WGS) entry which is preliminary data.</text>
</comment>
<evidence type="ECO:0000256" key="1">
    <source>
        <dbReference type="ARBA" id="ARBA00004196"/>
    </source>
</evidence>
<feature type="domain" description="CusB-like beta-barrel" evidence="6">
    <location>
        <begin position="231"/>
        <end position="298"/>
    </location>
</feature>
<protein>
    <submittedName>
        <fullName evidence="8">RND family efflux transporter MFP subunit</fullName>
    </submittedName>
</protein>
<dbReference type="AlphaFoldDB" id="A0A7W6K4V5"/>
<comment type="subcellular location">
    <subcellularLocation>
        <location evidence="1">Cell envelope</location>
    </subcellularLocation>
</comment>